<evidence type="ECO:0000313" key="8">
    <source>
        <dbReference type="EMBL" id="MFJ4079506.1"/>
    </source>
</evidence>
<dbReference type="InterPro" id="IPR011990">
    <property type="entry name" value="TPR-like_helical_dom_sf"/>
</dbReference>
<organism evidence="8 9">
    <name type="scientific">Streptomyces iakyrus</name>
    <dbReference type="NCBI Taxonomy" id="68219"/>
    <lineage>
        <taxon>Bacteria</taxon>
        <taxon>Bacillati</taxon>
        <taxon>Actinomycetota</taxon>
        <taxon>Actinomycetes</taxon>
        <taxon>Kitasatosporales</taxon>
        <taxon>Streptomycetaceae</taxon>
        <taxon>Streptomyces</taxon>
    </lineage>
</organism>
<dbReference type="InterPro" id="IPR016032">
    <property type="entry name" value="Sig_transdc_resp-reg_C-effctor"/>
</dbReference>
<evidence type="ECO:0000256" key="3">
    <source>
        <dbReference type="ARBA" id="ARBA00023015"/>
    </source>
</evidence>
<name>A0ABW8FBV5_9ACTN</name>
<keyword evidence="2" id="KW-0902">Two-component regulatory system</keyword>
<reference evidence="8 9" key="1">
    <citation type="submission" date="2024-10" db="EMBL/GenBank/DDBJ databases">
        <title>The Natural Products Discovery Center: Release of the First 8490 Sequenced Strains for Exploring Actinobacteria Biosynthetic Diversity.</title>
        <authorList>
            <person name="Kalkreuter E."/>
            <person name="Kautsar S.A."/>
            <person name="Yang D."/>
            <person name="Bader C.D."/>
            <person name="Teijaro C.N."/>
            <person name="Fluegel L."/>
            <person name="Davis C.M."/>
            <person name="Simpson J.R."/>
            <person name="Lauterbach L."/>
            <person name="Steele A.D."/>
            <person name="Gui C."/>
            <person name="Meng S."/>
            <person name="Li G."/>
            <person name="Viehrig K."/>
            <person name="Ye F."/>
            <person name="Su P."/>
            <person name="Kiefer A.F."/>
            <person name="Nichols A."/>
            <person name="Cepeda A.J."/>
            <person name="Yan W."/>
            <person name="Fan B."/>
            <person name="Jiang Y."/>
            <person name="Adhikari A."/>
            <person name="Zheng C.-J."/>
            <person name="Schuster L."/>
            <person name="Cowan T.M."/>
            <person name="Smanski M.J."/>
            <person name="Chevrette M.G."/>
            <person name="De Carvalho L.P.S."/>
            <person name="Shen B."/>
        </authorList>
    </citation>
    <scope>NUCLEOTIDE SEQUENCE [LARGE SCALE GENOMIC DNA]</scope>
    <source>
        <strain evidence="8 9">NPDC089932</strain>
    </source>
</reference>
<comment type="caution">
    <text evidence="8">The sequence shown here is derived from an EMBL/GenBank/DDBJ whole genome shotgun (WGS) entry which is preliminary data.</text>
</comment>
<dbReference type="Pfam" id="PF03704">
    <property type="entry name" value="BTAD"/>
    <property type="match status" value="1"/>
</dbReference>
<evidence type="ECO:0000256" key="2">
    <source>
        <dbReference type="ARBA" id="ARBA00023012"/>
    </source>
</evidence>
<sequence>MPVRGVRQRALLARLLLAQGRVVSVDSLVAEVWDGRPPRTARTQVSICVAALRKLFRGAGCPDEVIATVQPGYRLNIAGHRIDTMEFAREVESGYSLAQEGRLVEASEVLKAALRLWRGPALSDVPAQFAETAAVHLSEQRLLATEQLMTIRTELGEHRAIIGELSALLHAHPLREQLRATLMRAQYRAGQRAEALRTFRDGRTLSIDELGLEPGAELQALHDAILNDTMTAPAAADLHGVAEPVVCPSELPLNVADITGRHRELAALDDLLAQAPRRRAAVCFISGSPGIGKTALAVHWGRENARHFPDGQLYVDLRETASGTPERTALTVLQRFLRSLGVHHERMPQDLGECSAAYRSTLADRRVLVIIDNAASFSEVEPLLPGGGPCCVLVAGLERFMHSRGATDLRLGPIGHADSITLLASIIGPDRITAEPAAVNRLLELCARLPLAVRAAGVRLENKPHWRIVDLVDRLADPERRLETLSHGETSLRGCFDRAVRRLPPDIAAAYQALSVIPDADFDVRTASEVLHTSVSDAEDRLERLVDLNLLEAGRRVRSVGCLRYRYAHLLRLHARQLPAEQSLEAATLRLTNRRRRNTPTTRVSAR</sequence>
<keyword evidence="3" id="KW-0805">Transcription regulation</keyword>
<dbReference type="InterPro" id="IPR036388">
    <property type="entry name" value="WH-like_DNA-bd_sf"/>
</dbReference>
<dbReference type="Gene3D" id="1.25.40.10">
    <property type="entry name" value="Tetratricopeptide repeat domain"/>
    <property type="match status" value="1"/>
</dbReference>
<gene>
    <name evidence="8" type="ORF">ACIP2Z_11165</name>
</gene>
<keyword evidence="9" id="KW-1185">Reference proteome</keyword>
<evidence type="ECO:0000259" key="7">
    <source>
        <dbReference type="PROSITE" id="PS51755"/>
    </source>
</evidence>
<dbReference type="PRINTS" id="PR00364">
    <property type="entry name" value="DISEASERSIST"/>
</dbReference>
<dbReference type="Gene3D" id="1.10.10.10">
    <property type="entry name" value="Winged helix-like DNA-binding domain superfamily/Winged helix DNA-binding domain"/>
    <property type="match status" value="1"/>
</dbReference>
<dbReference type="Pfam" id="PF00486">
    <property type="entry name" value="Trans_reg_C"/>
    <property type="match status" value="1"/>
</dbReference>
<dbReference type="EMBL" id="JBIVGG010000004">
    <property type="protein sequence ID" value="MFJ4079506.1"/>
    <property type="molecule type" value="Genomic_DNA"/>
</dbReference>
<dbReference type="Gene3D" id="3.40.50.300">
    <property type="entry name" value="P-loop containing nucleotide triphosphate hydrolases"/>
    <property type="match status" value="1"/>
</dbReference>
<feature type="DNA-binding region" description="OmpR/PhoB-type" evidence="6">
    <location>
        <begin position="1"/>
        <end position="77"/>
    </location>
</feature>
<dbReference type="SMART" id="SM00862">
    <property type="entry name" value="Trans_reg_C"/>
    <property type="match status" value="1"/>
</dbReference>
<evidence type="ECO:0000256" key="1">
    <source>
        <dbReference type="ARBA" id="ARBA00005820"/>
    </source>
</evidence>
<dbReference type="Proteomes" id="UP001617511">
    <property type="component" value="Unassembled WGS sequence"/>
</dbReference>
<dbReference type="PANTHER" id="PTHR35807:SF1">
    <property type="entry name" value="TRANSCRIPTIONAL REGULATOR REDD"/>
    <property type="match status" value="1"/>
</dbReference>
<dbReference type="SUPFAM" id="SSF52540">
    <property type="entry name" value="P-loop containing nucleoside triphosphate hydrolases"/>
    <property type="match status" value="1"/>
</dbReference>
<comment type="similarity">
    <text evidence="1">Belongs to the AfsR/DnrI/RedD regulatory family.</text>
</comment>
<dbReference type="PANTHER" id="PTHR35807">
    <property type="entry name" value="TRANSCRIPTIONAL REGULATOR REDD-RELATED"/>
    <property type="match status" value="1"/>
</dbReference>
<evidence type="ECO:0000256" key="4">
    <source>
        <dbReference type="ARBA" id="ARBA00023125"/>
    </source>
</evidence>
<dbReference type="InterPro" id="IPR027417">
    <property type="entry name" value="P-loop_NTPase"/>
</dbReference>
<dbReference type="SMART" id="SM01043">
    <property type="entry name" value="BTAD"/>
    <property type="match status" value="1"/>
</dbReference>
<proteinExistence type="inferred from homology"/>
<feature type="domain" description="OmpR/PhoB-type" evidence="7">
    <location>
        <begin position="1"/>
        <end position="77"/>
    </location>
</feature>
<dbReference type="Pfam" id="PF13191">
    <property type="entry name" value="AAA_16"/>
    <property type="match status" value="1"/>
</dbReference>
<evidence type="ECO:0000256" key="5">
    <source>
        <dbReference type="ARBA" id="ARBA00023163"/>
    </source>
</evidence>
<evidence type="ECO:0000313" key="9">
    <source>
        <dbReference type="Proteomes" id="UP001617511"/>
    </source>
</evidence>
<dbReference type="InterPro" id="IPR051677">
    <property type="entry name" value="AfsR-DnrI-RedD_regulator"/>
</dbReference>
<evidence type="ECO:0000256" key="6">
    <source>
        <dbReference type="PROSITE-ProRule" id="PRU01091"/>
    </source>
</evidence>
<dbReference type="CDD" id="cd15831">
    <property type="entry name" value="BTAD"/>
    <property type="match status" value="1"/>
</dbReference>
<dbReference type="InterPro" id="IPR041664">
    <property type="entry name" value="AAA_16"/>
</dbReference>
<keyword evidence="5" id="KW-0804">Transcription</keyword>
<accession>A0ABW8FBV5</accession>
<dbReference type="SUPFAM" id="SSF48452">
    <property type="entry name" value="TPR-like"/>
    <property type="match status" value="1"/>
</dbReference>
<dbReference type="SUPFAM" id="SSF46894">
    <property type="entry name" value="C-terminal effector domain of the bipartite response regulators"/>
    <property type="match status" value="1"/>
</dbReference>
<dbReference type="RefSeq" id="WP_402071889.1">
    <property type="nucleotide sequence ID" value="NZ_JBIVGG010000004.1"/>
</dbReference>
<dbReference type="PROSITE" id="PS51755">
    <property type="entry name" value="OMPR_PHOB"/>
    <property type="match status" value="1"/>
</dbReference>
<keyword evidence="4 6" id="KW-0238">DNA-binding</keyword>
<protein>
    <submittedName>
        <fullName evidence="8">BTAD domain-containing putative transcriptional regulator</fullName>
    </submittedName>
</protein>
<dbReference type="InterPro" id="IPR005158">
    <property type="entry name" value="BTAD"/>
</dbReference>
<dbReference type="InterPro" id="IPR001867">
    <property type="entry name" value="OmpR/PhoB-type_DNA-bd"/>
</dbReference>